<accession>A0ABW5YZC1</accession>
<dbReference type="RefSeq" id="WP_380922804.1">
    <property type="nucleotide sequence ID" value="NZ_JBHUPE010000007.1"/>
</dbReference>
<dbReference type="PANTHER" id="PTHR12526:SF630">
    <property type="entry name" value="GLYCOSYLTRANSFERASE"/>
    <property type="match status" value="1"/>
</dbReference>
<name>A0ABW5YZC1_9SPHI</name>
<dbReference type="InterPro" id="IPR001296">
    <property type="entry name" value="Glyco_trans_1"/>
</dbReference>
<evidence type="ECO:0000313" key="2">
    <source>
        <dbReference type="EMBL" id="MFD2905894.1"/>
    </source>
</evidence>
<dbReference type="EMBL" id="JBHUPE010000007">
    <property type="protein sequence ID" value="MFD2905894.1"/>
    <property type="molecule type" value="Genomic_DNA"/>
</dbReference>
<dbReference type="Pfam" id="PF00534">
    <property type="entry name" value="Glycos_transf_1"/>
    <property type="match status" value="1"/>
</dbReference>
<organism evidence="2 3">
    <name type="scientific">Sphingobacterium anhuiense</name>
    <dbReference type="NCBI Taxonomy" id="493780"/>
    <lineage>
        <taxon>Bacteria</taxon>
        <taxon>Pseudomonadati</taxon>
        <taxon>Bacteroidota</taxon>
        <taxon>Sphingobacteriia</taxon>
        <taxon>Sphingobacteriales</taxon>
        <taxon>Sphingobacteriaceae</taxon>
        <taxon>Sphingobacterium</taxon>
    </lineage>
</organism>
<dbReference type="GO" id="GO:0016757">
    <property type="term" value="F:glycosyltransferase activity"/>
    <property type="evidence" value="ECO:0007669"/>
    <property type="project" value="UniProtKB-KW"/>
</dbReference>
<evidence type="ECO:0000313" key="3">
    <source>
        <dbReference type="Proteomes" id="UP001597509"/>
    </source>
</evidence>
<protein>
    <submittedName>
        <fullName evidence="2">Glycosyltransferase</fullName>
        <ecNumber evidence="2">2.4.-.-</ecNumber>
    </submittedName>
</protein>
<keyword evidence="3" id="KW-1185">Reference proteome</keyword>
<keyword evidence="2" id="KW-0808">Transferase</keyword>
<dbReference type="EC" id="2.4.-.-" evidence="2"/>
<dbReference type="Gene3D" id="3.40.50.2000">
    <property type="entry name" value="Glycogen Phosphorylase B"/>
    <property type="match status" value="2"/>
</dbReference>
<keyword evidence="2" id="KW-0328">Glycosyltransferase</keyword>
<reference evidence="3" key="1">
    <citation type="journal article" date="2019" name="Int. J. Syst. Evol. Microbiol.">
        <title>The Global Catalogue of Microorganisms (GCM) 10K type strain sequencing project: providing services to taxonomists for standard genome sequencing and annotation.</title>
        <authorList>
            <consortium name="The Broad Institute Genomics Platform"/>
            <consortium name="The Broad Institute Genome Sequencing Center for Infectious Disease"/>
            <person name="Wu L."/>
            <person name="Ma J."/>
        </authorList>
    </citation>
    <scope>NUCLEOTIDE SEQUENCE [LARGE SCALE GENOMIC DNA]</scope>
    <source>
        <strain evidence="3">KCTC 22209</strain>
    </source>
</reference>
<comment type="caution">
    <text evidence="2">The sequence shown here is derived from an EMBL/GenBank/DDBJ whole genome shotgun (WGS) entry which is preliminary data.</text>
</comment>
<proteinExistence type="predicted"/>
<gene>
    <name evidence="2" type="ORF">ACFS6I_18340</name>
</gene>
<feature type="domain" description="Glycosyl transferase family 1" evidence="1">
    <location>
        <begin position="186"/>
        <end position="335"/>
    </location>
</feature>
<dbReference type="Proteomes" id="UP001597509">
    <property type="component" value="Unassembled WGS sequence"/>
</dbReference>
<evidence type="ECO:0000259" key="1">
    <source>
        <dbReference type="Pfam" id="PF00534"/>
    </source>
</evidence>
<sequence length="360" mass="40974">MNYYILHTSFDKIAGIERVLYSNMEYLRSRPDTENIYLLLCSSQTNLALDLSRFSVHVIFLEMPIYQGMGTVKIGLQHLKIAKFLKKQIDLRGKATLIGTNVLLATCFYLAFGRKKNVKQIISTEHFSITEQGKFSSLLRKVFYKYFTVVTLTEVDLCFIRKAYHPKRLFCIPNAIPFVPRPYVYEETKKTIIALGRFTPQKGFDLLIQSFASIALRYPDWNLLIVGHDYGDRTMLEALIAENKISNVQLKSAVSDVNSIYSQAAFYVMSSRFEGFPMVLLEALGFGLPIVSFDCPTGPRELVNDTNGILVENGNIVALASAMEQLMSDRELLQLKSKGAEKVAQNYTKEVINTYWDEII</sequence>
<dbReference type="PANTHER" id="PTHR12526">
    <property type="entry name" value="GLYCOSYLTRANSFERASE"/>
    <property type="match status" value="1"/>
</dbReference>
<dbReference type="SUPFAM" id="SSF53756">
    <property type="entry name" value="UDP-Glycosyltransferase/glycogen phosphorylase"/>
    <property type="match status" value="1"/>
</dbReference>